<accession>C5DL20</accession>
<proteinExistence type="inferred from homology"/>
<dbReference type="STRING" id="559295.C5DL20"/>
<feature type="region of interest" description="Disordered" evidence="2">
    <location>
        <begin position="1"/>
        <end position="40"/>
    </location>
</feature>
<feature type="compositionally biased region" description="Basic residues" evidence="2">
    <location>
        <begin position="17"/>
        <end position="26"/>
    </location>
</feature>
<dbReference type="AlphaFoldDB" id="C5DL20"/>
<dbReference type="InterPro" id="IPR040150">
    <property type="entry name" value="Iwr1"/>
</dbReference>
<dbReference type="Pfam" id="PF08574">
    <property type="entry name" value="Iwr1"/>
    <property type="match status" value="1"/>
</dbReference>
<dbReference type="Proteomes" id="UP000002036">
    <property type="component" value="Chromosome F"/>
</dbReference>
<dbReference type="PANTHER" id="PTHR28063">
    <property type="entry name" value="RNA POLYMERASE II NUCLEAR LOCALIZATION PROTEIN IWR1"/>
    <property type="match status" value="1"/>
</dbReference>
<keyword evidence="5" id="KW-1185">Reference proteome</keyword>
<dbReference type="eggNOG" id="KOG4852">
    <property type="taxonomic scope" value="Eukaryota"/>
</dbReference>
<gene>
    <name evidence="4" type="ordered locus">KLTH0F09306g</name>
</gene>
<dbReference type="OrthoDB" id="6255506at2759"/>
<dbReference type="PANTHER" id="PTHR28063:SF1">
    <property type="entry name" value="RNA POLYMERASE II NUCLEAR LOCALIZATION PROTEIN IWR1"/>
    <property type="match status" value="1"/>
</dbReference>
<dbReference type="EMBL" id="CU928170">
    <property type="protein sequence ID" value="CAR24171.1"/>
    <property type="molecule type" value="Genomic_DNA"/>
</dbReference>
<comment type="similarity">
    <text evidence="1">Belongs to the IWR1/SLC7A6OS family.</text>
</comment>
<dbReference type="GO" id="GO:0006606">
    <property type="term" value="P:protein import into nucleus"/>
    <property type="evidence" value="ECO:0007669"/>
    <property type="project" value="InterPro"/>
</dbReference>
<feature type="domain" description="Transcription factor Iwr1" evidence="3">
    <location>
        <begin position="42"/>
        <end position="110"/>
    </location>
</feature>
<name>C5DL20_LACTC</name>
<dbReference type="HOGENOM" id="CLU_044104_0_0_1"/>
<dbReference type="GO" id="GO:0005737">
    <property type="term" value="C:cytoplasm"/>
    <property type="evidence" value="ECO:0007669"/>
    <property type="project" value="TreeGrafter"/>
</dbReference>
<dbReference type="GeneID" id="8292815"/>
<dbReference type="InterPro" id="IPR013883">
    <property type="entry name" value="TF_Iwr1_dom"/>
</dbReference>
<dbReference type="InParanoid" id="C5DL20"/>
<dbReference type="KEGG" id="lth:KLTH0F09306g"/>
<sequence length="235" mass="26532">MLNDYLSLGSNSEVPQRPRKLKRPGGRRSEPEQDPKALPSLDYVYDIYYREVVPEDEFVFDESTVGYIKIVEDSGDLIPEEEDDENSLALSDDEDSNDEAYYRNDYPEDEDDDRSVLFGSDDGVVATASRQYAESDASEGTGAESAPSHVAMLGDEETDLLYQKFAGAPNVLQAADTYFDSTDERDGVSDEELEEDHDIVGFTQHDFFPTDAEDPLAIHRDKIFARLERMIEKRS</sequence>
<organism evidence="4 5">
    <name type="scientific">Lachancea thermotolerans (strain ATCC 56472 / CBS 6340 / NRRL Y-8284)</name>
    <name type="common">Yeast</name>
    <name type="synonym">Kluyveromyces thermotolerans</name>
    <dbReference type="NCBI Taxonomy" id="559295"/>
    <lineage>
        <taxon>Eukaryota</taxon>
        <taxon>Fungi</taxon>
        <taxon>Dikarya</taxon>
        <taxon>Ascomycota</taxon>
        <taxon>Saccharomycotina</taxon>
        <taxon>Saccharomycetes</taxon>
        <taxon>Saccharomycetales</taxon>
        <taxon>Saccharomycetaceae</taxon>
        <taxon>Lachancea</taxon>
    </lineage>
</organism>
<evidence type="ECO:0000259" key="3">
    <source>
        <dbReference type="Pfam" id="PF08574"/>
    </source>
</evidence>
<evidence type="ECO:0000256" key="2">
    <source>
        <dbReference type="SAM" id="MobiDB-lite"/>
    </source>
</evidence>
<reference evidence="4 5" key="1">
    <citation type="journal article" date="2009" name="Genome Res.">
        <title>Comparative genomics of protoploid Saccharomycetaceae.</title>
        <authorList>
            <consortium name="The Genolevures Consortium"/>
            <person name="Souciet J.-L."/>
            <person name="Dujon B."/>
            <person name="Gaillardin C."/>
            <person name="Johnston M."/>
            <person name="Baret P.V."/>
            <person name="Cliften P."/>
            <person name="Sherman D.J."/>
            <person name="Weissenbach J."/>
            <person name="Westhof E."/>
            <person name="Wincker P."/>
            <person name="Jubin C."/>
            <person name="Poulain J."/>
            <person name="Barbe V."/>
            <person name="Segurens B."/>
            <person name="Artiguenave F."/>
            <person name="Anthouard V."/>
            <person name="Vacherie B."/>
            <person name="Val M.-E."/>
            <person name="Fulton R.S."/>
            <person name="Minx P."/>
            <person name="Wilson R."/>
            <person name="Durrens P."/>
            <person name="Jean G."/>
            <person name="Marck C."/>
            <person name="Martin T."/>
            <person name="Nikolski M."/>
            <person name="Rolland T."/>
            <person name="Seret M.-L."/>
            <person name="Casaregola S."/>
            <person name="Despons L."/>
            <person name="Fairhead C."/>
            <person name="Fischer G."/>
            <person name="Lafontaine I."/>
            <person name="Leh V."/>
            <person name="Lemaire M."/>
            <person name="de Montigny J."/>
            <person name="Neuveglise C."/>
            <person name="Thierry A."/>
            <person name="Blanc-Lenfle I."/>
            <person name="Bleykasten C."/>
            <person name="Diffels J."/>
            <person name="Fritsch E."/>
            <person name="Frangeul L."/>
            <person name="Goeffon A."/>
            <person name="Jauniaux N."/>
            <person name="Kachouri-Lafond R."/>
            <person name="Payen C."/>
            <person name="Potier S."/>
            <person name="Pribylova L."/>
            <person name="Ozanne C."/>
            <person name="Richard G.-F."/>
            <person name="Sacerdot C."/>
            <person name="Straub M.-L."/>
            <person name="Talla E."/>
        </authorList>
    </citation>
    <scope>NUCLEOTIDE SEQUENCE [LARGE SCALE GENOMIC DNA]</scope>
    <source>
        <strain evidence="5">ATCC 56472 / CBS 6340 / NRRL Y-8284</strain>
    </source>
</reference>
<evidence type="ECO:0000313" key="5">
    <source>
        <dbReference type="Proteomes" id="UP000002036"/>
    </source>
</evidence>
<evidence type="ECO:0000256" key="1">
    <source>
        <dbReference type="ARBA" id="ARBA00010218"/>
    </source>
</evidence>
<dbReference type="FunCoup" id="C5DL20">
    <property type="interactions" value="74"/>
</dbReference>
<feature type="compositionally biased region" description="Acidic residues" evidence="2">
    <location>
        <begin position="76"/>
        <end position="98"/>
    </location>
</feature>
<feature type="region of interest" description="Disordered" evidence="2">
    <location>
        <begin position="76"/>
        <end position="99"/>
    </location>
</feature>
<protein>
    <submittedName>
        <fullName evidence="4">KLTH0F09306p</fullName>
    </submittedName>
</protein>
<dbReference type="RefSeq" id="XP_002554608.1">
    <property type="nucleotide sequence ID" value="XM_002554562.1"/>
</dbReference>
<evidence type="ECO:0000313" key="4">
    <source>
        <dbReference type="EMBL" id="CAR24171.1"/>
    </source>
</evidence>